<feature type="region of interest" description="Disordered" evidence="1">
    <location>
        <begin position="1"/>
        <end position="45"/>
    </location>
</feature>
<name>I7GET2_MACFA</name>
<accession>I7GET2</accession>
<reference evidence="2" key="1">
    <citation type="journal article" date="2007" name="PLoS Biol.">
        <title>Rate of evolution in brain-expressed genes in humans and other primates.</title>
        <authorList>
            <person name="Wang H.-Y."/>
            <person name="Chien H.-C."/>
            <person name="Osada N."/>
            <person name="Hashimoto K."/>
            <person name="Sugano S."/>
            <person name="Gojobori T."/>
            <person name="Chou C.-K."/>
            <person name="Tsai S.-F."/>
            <person name="Wu C.-I."/>
            <person name="Shen C.-K.J."/>
        </authorList>
    </citation>
    <scope>NUCLEOTIDE SEQUENCE</scope>
</reference>
<evidence type="ECO:0000313" key="2">
    <source>
        <dbReference type="EMBL" id="BAE91494.1"/>
    </source>
</evidence>
<protein>
    <submittedName>
        <fullName evidence="2">Macaca fascicularis brain cDNA, clone: QtrA-16824</fullName>
    </submittedName>
</protein>
<sequence>MNGISALVKEVAESSFTPSTMGGQSKKVSPKRRGDPYQVPNLPAS</sequence>
<organism evidence="2">
    <name type="scientific">Macaca fascicularis</name>
    <name type="common">Crab-eating macaque</name>
    <name type="synonym">Cynomolgus monkey</name>
    <dbReference type="NCBI Taxonomy" id="9541"/>
    <lineage>
        <taxon>Eukaryota</taxon>
        <taxon>Metazoa</taxon>
        <taxon>Chordata</taxon>
        <taxon>Craniata</taxon>
        <taxon>Vertebrata</taxon>
        <taxon>Euteleostomi</taxon>
        <taxon>Mammalia</taxon>
        <taxon>Eutheria</taxon>
        <taxon>Euarchontoglires</taxon>
        <taxon>Primates</taxon>
        <taxon>Haplorrhini</taxon>
        <taxon>Catarrhini</taxon>
        <taxon>Cercopithecidae</taxon>
        <taxon>Cercopithecinae</taxon>
        <taxon>Macaca</taxon>
    </lineage>
</organism>
<dbReference type="AlphaFoldDB" id="I7GET2"/>
<feature type="compositionally biased region" description="Polar residues" evidence="1">
    <location>
        <begin position="14"/>
        <end position="27"/>
    </location>
</feature>
<dbReference type="EMBL" id="AB174432">
    <property type="protein sequence ID" value="BAE91494.1"/>
    <property type="molecule type" value="mRNA"/>
</dbReference>
<evidence type="ECO:0000256" key="1">
    <source>
        <dbReference type="SAM" id="MobiDB-lite"/>
    </source>
</evidence>
<proteinExistence type="evidence at transcript level"/>